<evidence type="ECO:0000256" key="1">
    <source>
        <dbReference type="ARBA" id="ARBA00022630"/>
    </source>
</evidence>
<dbReference type="PANTHER" id="PTHR23023">
    <property type="entry name" value="DIMETHYLANILINE MONOOXYGENASE"/>
    <property type="match status" value="1"/>
</dbReference>
<dbReference type="AlphaFoldDB" id="R9P5D6"/>
<dbReference type="InterPro" id="IPR036188">
    <property type="entry name" value="FAD/NAD-bd_sf"/>
</dbReference>
<evidence type="ECO:0000313" key="5">
    <source>
        <dbReference type="Proteomes" id="UP000014071"/>
    </source>
</evidence>
<reference evidence="5" key="1">
    <citation type="journal article" date="2013" name="Genome Announc.">
        <title>Draft genome sequence of the basidiomycetous yeast-like fungus Pseudozyma hubeiensis SY62, which produces an abundant amount of the biosurfactant mannosylerythritol lipids.</title>
        <authorList>
            <person name="Konishi M."/>
            <person name="Hatada Y."/>
            <person name="Horiuchi J."/>
        </authorList>
    </citation>
    <scope>NUCLEOTIDE SEQUENCE [LARGE SCALE GENOMIC DNA]</scope>
    <source>
        <strain evidence="5">SY62</strain>
    </source>
</reference>
<dbReference type="Pfam" id="PF13738">
    <property type="entry name" value="Pyr_redox_3"/>
    <property type="match status" value="1"/>
</dbReference>
<dbReference type="RefSeq" id="XP_012190024.1">
    <property type="nucleotide sequence ID" value="XM_012334634.1"/>
</dbReference>
<dbReference type="InterPro" id="IPR050346">
    <property type="entry name" value="FMO-like"/>
</dbReference>
<evidence type="ECO:0000256" key="2">
    <source>
        <dbReference type="ARBA" id="ARBA00022827"/>
    </source>
</evidence>
<dbReference type="Proteomes" id="UP000014071">
    <property type="component" value="Unassembled WGS sequence"/>
</dbReference>
<dbReference type="GO" id="GO:0016491">
    <property type="term" value="F:oxidoreductase activity"/>
    <property type="evidence" value="ECO:0007669"/>
    <property type="project" value="UniProtKB-KW"/>
</dbReference>
<accession>R9P5D6</accession>
<dbReference type="Gene3D" id="3.50.50.60">
    <property type="entry name" value="FAD/NAD(P)-binding domain"/>
    <property type="match status" value="2"/>
</dbReference>
<organism evidence="4 5">
    <name type="scientific">Pseudozyma hubeiensis (strain SY62)</name>
    <name type="common">Yeast</name>
    <dbReference type="NCBI Taxonomy" id="1305764"/>
    <lineage>
        <taxon>Eukaryota</taxon>
        <taxon>Fungi</taxon>
        <taxon>Dikarya</taxon>
        <taxon>Basidiomycota</taxon>
        <taxon>Ustilaginomycotina</taxon>
        <taxon>Ustilaginomycetes</taxon>
        <taxon>Ustilaginales</taxon>
        <taxon>Ustilaginaceae</taxon>
        <taxon>Pseudozyma</taxon>
    </lineage>
</organism>
<dbReference type="STRING" id="1305764.R9P5D6"/>
<evidence type="ECO:0000313" key="4">
    <source>
        <dbReference type="EMBL" id="GAC96437.1"/>
    </source>
</evidence>
<keyword evidence="5" id="KW-1185">Reference proteome</keyword>
<dbReference type="eggNOG" id="KOG1399">
    <property type="taxonomic scope" value="Eukaryota"/>
</dbReference>
<proteinExistence type="predicted"/>
<dbReference type="GeneID" id="24109303"/>
<sequence>MTGTKLVPRRTDRSSSPESVLIIGGGATGLVTLRNIVEEVGSDSSGSYPLFAPLLVERRDDVGGVWYWSDSTYSLERSIGADKCQRQSPLFDHAGKPHWPSPAYLNLRGNVLPEFLEFSGKKMEKPKNDEVFPTLEETHEYLRDFAEPYRKYIKTGVEVLKVQELPQDRGWQVTLKHWSRESITAADTISFTPYIETLTFDRVIVAAGWYDTPYYPDVPGLAHLASQTSHIHHCKHYRDSTPYVNKRVIVVGNNNSANEVAAHLAPFNSPQHPVYRSSKSAPIEKCPALPDERIKDVGMIIEYKLVGGKVEVRLVDGSVISGVDYVILGTGYGQKYTWLHVLTDESRSNGGEEVEVLTPDALRATRVPFLYNHALFCKSPRLTLAFVGLVVSYMPFSFNDLLSAWIVGVWSGKITTVPTSIDSRLRFEKDRLEYLYTQRCKTTTPGTTPDPANPTTYAGYHLIGGSLAEGPPSELHFAAQLFDELAAADPKRIAKFEYKWDKEREEKQVGMYRRKKLWLEQNGERIRNDPFDLLGVNRQRYGWLVRELVSEEWRSRGEEQGEEGRRANL</sequence>
<gene>
    <name evidence="4" type="ORF">PHSY_004017</name>
</gene>
<dbReference type="OrthoDB" id="66881at2759"/>
<keyword evidence="2" id="KW-0274">FAD</keyword>
<name>R9P5D6_PSEHS</name>
<protein>
    <submittedName>
        <fullName evidence="4">Uncharacterized protein</fullName>
    </submittedName>
</protein>
<dbReference type="EMBL" id="DF238801">
    <property type="protein sequence ID" value="GAC96437.1"/>
    <property type="molecule type" value="Genomic_DNA"/>
</dbReference>
<keyword evidence="1" id="KW-0285">Flavoprotein</keyword>
<keyword evidence="3" id="KW-0560">Oxidoreductase</keyword>
<dbReference type="SUPFAM" id="SSF51905">
    <property type="entry name" value="FAD/NAD(P)-binding domain"/>
    <property type="match status" value="1"/>
</dbReference>
<dbReference type="HOGENOM" id="CLU_006909_6_0_1"/>
<evidence type="ECO:0000256" key="3">
    <source>
        <dbReference type="ARBA" id="ARBA00023002"/>
    </source>
</evidence>